<proteinExistence type="predicted"/>
<reference evidence="2" key="1">
    <citation type="submission" date="2020-02" db="EMBL/GenBank/DDBJ databases">
        <authorList>
            <person name="Meier V. D."/>
        </authorList>
    </citation>
    <scope>NUCLEOTIDE SEQUENCE</scope>
    <source>
        <strain evidence="2">AVDCRST_MAG34</strain>
    </source>
</reference>
<dbReference type="InterPro" id="IPR037359">
    <property type="entry name" value="NST/OST"/>
</dbReference>
<organism evidence="2">
    <name type="scientific">uncultured Nocardioidaceae bacterium</name>
    <dbReference type="NCBI Taxonomy" id="253824"/>
    <lineage>
        <taxon>Bacteria</taxon>
        <taxon>Bacillati</taxon>
        <taxon>Actinomycetota</taxon>
        <taxon>Actinomycetes</taxon>
        <taxon>Propionibacteriales</taxon>
        <taxon>Nocardioidaceae</taxon>
        <taxon>environmental samples</taxon>
    </lineage>
</organism>
<dbReference type="SUPFAM" id="SSF52540">
    <property type="entry name" value="P-loop containing nucleoside triphosphate hydrolases"/>
    <property type="match status" value="1"/>
</dbReference>
<dbReference type="InterPro" id="IPR027417">
    <property type="entry name" value="P-loop_NTPase"/>
</dbReference>
<dbReference type="PANTHER" id="PTHR10605">
    <property type="entry name" value="HEPARAN SULFATE SULFOTRANSFERASE"/>
    <property type="match status" value="1"/>
</dbReference>
<protein>
    <recommendedName>
        <fullName evidence="3">Sulfotransferase</fullName>
    </recommendedName>
</protein>
<dbReference type="Pfam" id="PF13469">
    <property type="entry name" value="Sulfotransfer_3"/>
    <property type="match status" value="1"/>
</dbReference>
<accession>A0A6J4LE07</accession>
<sequence length="310" mass="34202">MTVPTFLVIGGARCGTTGLVEGLRRHPRVFLTEPKEPHYFALHRIGANFTAPGDAHTINQVSVTDRDAYLALYDAAGAAGASYLARGDGSVSTMYYYQEAIPEILSVNPDMKLVMLLREPVDRAFSAYGYMRARGLEPVEDFLAAVALEDERREAGWHHIWHYTRMSRYADALTALQAQLPDDQLGVWFYDELDTDYEGTVGQVLEFLGVPPLHDGVAEVPRVNVSGEPRSALVHKGIAWATGNPAVRTALKSMTSYRLREAVRRRVVQSNGVPGAAREQLAPLFTEDLARLRELLPGRGPAWIQGVTTP</sequence>
<dbReference type="PANTHER" id="PTHR10605:SF56">
    <property type="entry name" value="BIFUNCTIONAL HEPARAN SULFATE N-DEACETYLASE_N-SULFOTRANSFERASE"/>
    <property type="match status" value="1"/>
</dbReference>
<evidence type="ECO:0008006" key="3">
    <source>
        <dbReference type="Google" id="ProtNLM"/>
    </source>
</evidence>
<dbReference type="GO" id="GO:0008146">
    <property type="term" value="F:sulfotransferase activity"/>
    <property type="evidence" value="ECO:0007669"/>
    <property type="project" value="InterPro"/>
</dbReference>
<dbReference type="Gene3D" id="3.40.50.300">
    <property type="entry name" value="P-loop containing nucleotide triphosphate hydrolases"/>
    <property type="match status" value="1"/>
</dbReference>
<name>A0A6J4LE07_9ACTN</name>
<dbReference type="EMBL" id="CADCUI010000007">
    <property type="protein sequence ID" value="CAA9329894.1"/>
    <property type="molecule type" value="Genomic_DNA"/>
</dbReference>
<gene>
    <name evidence="2" type="ORF">AVDCRST_MAG34-194</name>
</gene>
<evidence type="ECO:0000256" key="1">
    <source>
        <dbReference type="ARBA" id="ARBA00022679"/>
    </source>
</evidence>
<evidence type="ECO:0000313" key="2">
    <source>
        <dbReference type="EMBL" id="CAA9329894.1"/>
    </source>
</evidence>
<keyword evidence="1" id="KW-0808">Transferase</keyword>
<dbReference type="AlphaFoldDB" id="A0A6J4LE07"/>